<keyword evidence="2" id="KW-0472">Membrane</keyword>
<dbReference type="VEuPathDB" id="ToxoDB:EBH_0013820"/>
<gene>
    <name evidence="3" type="ORF">EBH_0013820</name>
</gene>
<name>U6LE72_9EIME</name>
<evidence type="ECO:0000256" key="1">
    <source>
        <dbReference type="SAM" id="MobiDB-lite"/>
    </source>
</evidence>
<dbReference type="Proteomes" id="UP000030750">
    <property type="component" value="Unassembled WGS sequence"/>
</dbReference>
<dbReference type="EMBL" id="HG710512">
    <property type="protein sequence ID" value="CDJ46864.1"/>
    <property type="molecule type" value="Genomic_DNA"/>
</dbReference>
<feature type="compositionally biased region" description="Polar residues" evidence="1">
    <location>
        <begin position="457"/>
        <end position="466"/>
    </location>
</feature>
<dbReference type="AlphaFoldDB" id="U6LE72"/>
<evidence type="ECO:0000313" key="3">
    <source>
        <dbReference type="EMBL" id="CDJ46864.1"/>
    </source>
</evidence>
<feature type="compositionally biased region" description="Polar residues" evidence="1">
    <location>
        <begin position="238"/>
        <end position="249"/>
    </location>
</feature>
<accession>U6LE72</accession>
<reference evidence="3" key="2">
    <citation type="submission" date="2013-10" db="EMBL/GenBank/DDBJ databases">
        <authorList>
            <person name="Aslett M."/>
        </authorList>
    </citation>
    <scope>NUCLEOTIDE SEQUENCE [LARGE SCALE GENOMIC DNA]</scope>
    <source>
        <strain evidence="3">Houghton</strain>
    </source>
</reference>
<evidence type="ECO:0000313" key="4">
    <source>
        <dbReference type="Proteomes" id="UP000030750"/>
    </source>
</evidence>
<keyword evidence="2" id="KW-0812">Transmembrane</keyword>
<feature type="region of interest" description="Disordered" evidence="1">
    <location>
        <begin position="235"/>
        <end position="271"/>
    </location>
</feature>
<dbReference type="OrthoDB" id="347609at2759"/>
<feature type="transmembrane region" description="Helical" evidence="2">
    <location>
        <begin position="102"/>
        <end position="123"/>
    </location>
</feature>
<keyword evidence="2" id="KW-1133">Transmembrane helix</keyword>
<protein>
    <submittedName>
        <fullName evidence="3">Uncharacterized protein</fullName>
    </submittedName>
</protein>
<feature type="region of interest" description="Disordered" evidence="1">
    <location>
        <begin position="452"/>
        <end position="480"/>
    </location>
</feature>
<organism evidence="3 4">
    <name type="scientific">Eimeria brunetti</name>
    <dbReference type="NCBI Taxonomy" id="51314"/>
    <lineage>
        <taxon>Eukaryota</taxon>
        <taxon>Sar</taxon>
        <taxon>Alveolata</taxon>
        <taxon>Apicomplexa</taxon>
        <taxon>Conoidasida</taxon>
        <taxon>Coccidia</taxon>
        <taxon>Eucoccidiorida</taxon>
        <taxon>Eimeriorina</taxon>
        <taxon>Eimeriidae</taxon>
        <taxon>Eimeria</taxon>
    </lineage>
</organism>
<keyword evidence="4" id="KW-1185">Reference proteome</keyword>
<proteinExistence type="predicted"/>
<sequence>MLCDPTRIGDFTHFANGFTFSRPLITSSDGTTLDLNVKNVASGYPQISRVLETLKLPAFPTKKEEFLRSLMMHIPYVVQDTWSRPAYATQRSRSTRSRHQSLPLRIFLATTFTLVAVLVSLSVCKNLLIRHRLSGLAPRKLSEGGEAIDGDEHAILEGCLALEEEMGIIEERTFSSPEGDASSRIMELVSMLSETAAAKESTQGESPLADKLHLSQQLLEGPSPSEPTYYEEIHFHTPSPQSSDASSRTMELASMLSETATPKESTQGESPLAEKLHLSQQLLEGPSPSEPTYYGGIHLLTPSPQSSDASSRTMELVSMLSETAAAKESTQGESPLADKLHPRYYGEIHLHTPSPQSSDASSRIMELASMLSETAAAKESTQGESSLADKLHVSQQLLEGPSPSDPRDCEGIHLHTPSPQSSVKSTGSTGGSPALDPDSWIETIPSIDAQLVGQEGAESSSATEGDSSTEEVSAPPAIKRRREDLRDLLLGDNNRSHPYVRLPVVEKGVAPRYIRTSILFTRPTGRISPHMHLREVRRLLKKETIDQHDAEVLMNAVERLVSASWFNTQTQTRTLFPVDIVSVLGKYFMIFDAIVSAMQLFGEYMQAHLWWDKFTAHFDTSVRLYSTASYQKVAKFHVYLAKRLSSALDIYKQGRRPPRLEVYELKRLLFCSPLGHHRLKEQQWEPWREDGGCI</sequence>
<reference evidence="3" key="1">
    <citation type="submission" date="2013-10" db="EMBL/GenBank/DDBJ databases">
        <title>Genomic analysis of the causative agents of coccidiosis in chickens.</title>
        <authorList>
            <person name="Reid A.J."/>
            <person name="Blake D."/>
            <person name="Billington K."/>
            <person name="Browne H."/>
            <person name="Dunn M."/>
            <person name="Hung S."/>
            <person name="Kawahara F."/>
            <person name="Miranda-Saavedra D."/>
            <person name="Mourier T."/>
            <person name="Nagra H."/>
            <person name="Otto T.D."/>
            <person name="Rawlings N."/>
            <person name="Sanchez A."/>
            <person name="Sanders M."/>
            <person name="Subramaniam C."/>
            <person name="Tay Y."/>
            <person name="Dear P."/>
            <person name="Doerig C."/>
            <person name="Gruber A."/>
            <person name="Parkinson J."/>
            <person name="Shirley M."/>
            <person name="Wan K.L."/>
            <person name="Berriman M."/>
            <person name="Tomley F."/>
            <person name="Pain A."/>
        </authorList>
    </citation>
    <scope>NUCLEOTIDE SEQUENCE [LARGE SCALE GENOMIC DNA]</scope>
    <source>
        <strain evidence="3">Houghton</strain>
    </source>
</reference>
<feature type="region of interest" description="Disordered" evidence="1">
    <location>
        <begin position="397"/>
        <end position="440"/>
    </location>
</feature>
<feature type="compositionally biased region" description="Polar residues" evidence="1">
    <location>
        <begin position="256"/>
        <end position="269"/>
    </location>
</feature>
<evidence type="ECO:0000256" key="2">
    <source>
        <dbReference type="SAM" id="Phobius"/>
    </source>
</evidence>